<dbReference type="AlphaFoldDB" id="A0ABC8AD08"/>
<feature type="domain" description="KfrB" evidence="1">
    <location>
        <begin position="53"/>
        <end position="105"/>
    </location>
</feature>
<reference evidence="3" key="1">
    <citation type="submission" date="2014-11" db="EMBL/GenBank/DDBJ databases">
        <title>Xylella fastidiosa Hib4 Genome Sequencing.</title>
        <authorList>
            <person name="Pierry P.M."/>
            <person name="da Silva A.M."/>
        </authorList>
    </citation>
    <scope>NUCLEOTIDE SEQUENCE [LARGE SCALE GENOMIC DNA]</scope>
    <source>
        <strain evidence="3">Hib4</strain>
    </source>
</reference>
<organism evidence="2 3">
    <name type="scientific">Xylella fastidiosa</name>
    <dbReference type="NCBI Taxonomy" id="2371"/>
    <lineage>
        <taxon>Bacteria</taxon>
        <taxon>Pseudomonadati</taxon>
        <taxon>Pseudomonadota</taxon>
        <taxon>Gammaproteobacteria</taxon>
        <taxon>Lysobacterales</taxon>
        <taxon>Lysobacteraceae</taxon>
        <taxon>Xylella</taxon>
    </lineage>
</organism>
<evidence type="ECO:0000313" key="2">
    <source>
        <dbReference type="EMBL" id="ALR06317.1"/>
    </source>
</evidence>
<dbReference type="RefSeq" id="WP_088371482.1">
    <property type="nucleotide sequence ID" value="NZ_CP009885.1"/>
</dbReference>
<dbReference type="Proteomes" id="UP000196980">
    <property type="component" value="Chromosome"/>
</dbReference>
<protein>
    <submittedName>
        <fullName evidence="2">Conjugal transfer protein TraO</fullName>
    </submittedName>
</protein>
<accession>A0ABC8AD08</accession>
<dbReference type="KEGG" id="xfh:XFHB_05075"/>
<dbReference type="InterPro" id="IPR040782">
    <property type="entry name" value="KfrB"/>
</dbReference>
<dbReference type="EMBL" id="CP009885">
    <property type="protein sequence ID" value="ALR06317.1"/>
    <property type="molecule type" value="Genomic_DNA"/>
</dbReference>
<evidence type="ECO:0000259" key="1">
    <source>
        <dbReference type="Pfam" id="PF18790"/>
    </source>
</evidence>
<sequence length="117" mass="13253">MKHRVLVMNGQKIVQNEQTPGKWHTEHVDKAGLLKPGIYNIYAATVADKAKEHEGTIVHVDKQAIYQQIGKQFVKHECIDFYKIPEIGGVKRIAYDQSTGRAQVDVASEKLAKKRSR</sequence>
<gene>
    <name evidence="2" type="ORF">XFHB_05075</name>
</gene>
<proteinExistence type="predicted"/>
<evidence type="ECO:0000313" key="3">
    <source>
        <dbReference type="Proteomes" id="UP000196980"/>
    </source>
</evidence>
<dbReference type="Pfam" id="PF18790">
    <property type="entry name" value="KfrB"/>
    <property type="match status" value="1"/>
</dbReference>
<name>A0ABC8AD08_XYLFS</name>